<dbReference type="InterPro" id="IPR019149">
    <property type="entry name" value="ABHD18"/>
</dbReference>
<protein>
    <recommendedName>
        <fullName evidence="3">AB hydrolase-1 domain-containing protein</fullName>
    </recommendedName>
</protein>
<accession>A0A6T6LK61</accession>
<dbReference type="PANTHER" id="PTHR13617">
    <property type="entry name" value="PROTEIN ABHD18"/>
    <property type="match status" value="1"/>
</dbReference>
<dbReference type="AlphaFoldDB" id="A0A6T6LK61"/>
<dbReference type="EMBL" id="HBFP01001836">
    <property type="protein sequence ID" value="CAD8816946.1"/>
    <property type="molecule type" value="Transcribed_RNA"/>
</dbReference>
<name>A0A6T6LK61_9RHOD</name>
<organism evidence="1">
    <name type="scientific">Timspurckia oligopyrenoides</name>
    <dbReference type="NCBI Taxonomy" id="708627"/>
    <lineage>
        <taxon>Eukaryota</taxon>
        <taxon>Rhodophyta</taxon>
        <taxon>Bangiophyceae</taxon>
        <taxon>Porphyridiales</taxon>
        <taxon>Porphyridiaceae</taxon>
        <taxon>Timspurckia</taxon>
    </lineage>
</organism>
<evidence type="ECO:0000313" key="2">
    <source>
        <dbReference type="EMBL" id="CAD8816946.1"/>
    </source>
</evidence>
<gene>
    <name evidence="1" type="ORF">TOLI1172_LOCUS1333</name>
    <name evidence="2" type="ORF">TOLI1172_LOCUS1334</name>
</gene>
<dbReference type="PANTHER" id="PTHR13617:SF14">
    <property type="entry name" value="PROTEIN ABHD18"/>
    <property type="match status" value="1"/>
</dbReference>
<sequence>MATTTTTGRSLLLRHEEVVHRGIDHLFGAITSLFGSATFFSHGFGADCQYWCNTVSKWQAAAAQSAADIYSIQTIHWIQIQNNYSSLLQNFTKKNHSKDRLIEGEFRSPLADFLPEESQNARFLMTCPSDSIDGSTPFVLFLAGTGEHSYTTRFHSLALPLLREGIGSIILENSYYGRRRPANQFGAKLRVVSDLLALGLSTVEEARAILMWLHKQGVRKLCVAGVSQGGLHAAMTVSSVPFGVSVVSAFAPESAEYVFSDGVLSRNLNWKSLAKSRQHSLKLTNEDIPQLRLNEAEDLVSTKQALRDILRQTDIRRFPLPKQPQQSILIAGDSDQYVSPSSVKHWTEHWPWLDVRWTRAGHVSGILFKSKTIRNAITDTF</sequence>
<reference evidence="1" key="1">
    <citation type="submission" date="2021-01" db="EMBL/GenBank/DDBJ databases">
        <authorList>
            <person name="Corre E."/>
            <person name="Pelletier E."/>
            <person name="Niang G."/>
            <person name="Scheremetjew M."/>
            <person name="Finn R."/>
            <person name="Kale V."/>
            <person name="Holt S."/>
            <person name="Cochrane G."/>
            <person name="Meng A."/>
            <person name="Brown T."/>
            <person name="Cohen L."/>
        </authorList>
    </citation>
    <scope>NUCLEOTIDE SEQUENCE</scope>
    <source>
        <strain evidence="1">CCMP3278</strain>
    </source>
</reference>
<dbReference type="Pfam" id="PF09752">
    <property type="entry name" value="ABHD18"/>
    <property type="match status" value="1"/>
</dbReference>
<dbReference type="InterPro" id="IPR029058">
    <property type="entry name" value="AB_hydrolase_fold"/>
</dbReference>
<dbReference type="SUPFAM" id="SSF53474">
    <property type="entry name" value="alpha/beta-Hydrolases"/>
    <property type="match status" value="1"/>
</dbReference>
<dbReference type="Gene3D" id="3.40.50.1820">
    <property type="entry name" value="alpha/beta hydrolase"/>
    <property type="match status" value="1"/>
</dbReference>
<evidence type="ECO:0008006" key="3">
    <source>
        <dbReference type="Google" id="ProtNLM"/>
    </source>
</evidence>
<evidence type="ECO:0000313" key="1">
    <source>
        <dbReference type="EMBL" id="CAD8816945.1"/>
    </source>
</evidence>
<dbReference type="EMBL" id="HBFP01001835">
    <property type="protein sequence ID" value="CAD8816945.1"/>
    <property type="molecule type" value="Transcribed_RNA"/>
</dbReference>
<proteinExistence type="predicted"/>